<evidence type="ECO:0000313" key="2">
    <source>
        <dbReference type="EMBL" id="KIQ68965.1"/>
    </source>
</evidence>
<keyword evidence="3" id="KW-1185">Reference proteome</keyword>
<reference evidence="2 3" key="1">
    <citation type="submission" date="2013-01" db="EMBL/GenBank/DDBJ databases">
        <authorList>
            <person name="Fiebig A."/>
            <person name="Goeker M."/>
            <person name="Klenk H.-P.P."/>
        </authorList>
    </citation>
    <scope>NUCLEOTIDE SEQUENCE [LARGE SCALE GENOMIC DNA]</scope>
    <source>
        <strain evidence="2 3">DSM 24838</strain>
    </source>
</reference>
<feature type="signal peptide" evidence="1">
    <location>
        <begin position="1"/>
        <end position="20"/>
    </location>
</feature>
<dbReference type="RefSeq" id="WP_018301596.1">
    <property type="nucleotide sequence ID" value="NZ_KB902277.1"/>
</dbReference>
<organism evidence="2 3">
    <name type="scientific">Wenxinia marina DSM 24838</name>
    <dbReference type="NCBI Taxonomy" id="1123501"/>
    <lineage>
        <taxon>Bacteria</taxon>
        <taxon>Pseudomonadati</taxon>
        <taxon>Pseudomonadota</taxon>
        <taxon>Alphaproteobacteria</taxon>
        <taxon>Rhodobacterales</taxon>
        <taxon>Roseobacteraceae</taxon>
        <taxon>Wenxinia</taxon>
    </lineage>
</organism>
<feature type="chain" id="PRO_5002234674" description="Adenylosuccinate lyase" evidence="1">
    <location>
        <begin position="21"/>
        <end position="50"/>
    </location>
</feature>
<evidence type="ECO:0000256" key="1">
    <source>
        <dbReference type="SAM" id="SignalP"/>
    </source>
</evidence>
<proteinExistence type="predicted"/>
<dbReference type="STRING" id="1123501.Wenmar_02698"/>
<dbReference type="EMBL" id="AONG01000012">
    <property type="protein sequence ID" value="KIQ68965.1"/>
    <property type="molecule type" value="Genomic_DNA"/>
</dbReference>
<dbReference type="AlphaFoldDB" id="A0A0D0NKX6"/>
<dbReference type="Proteomes" id="UP000035100">
    <property type="component" value="Unassembled WGS sequence"/>
</dbReference>
<sequence length="50" mass="5122">MVRTILTAAILSALPILAVAECGHERQAMSCAEGMVLDQETGTCVASATS</sequence>
<keyword evidence="1" id="KW-0732">Signal</keyword>
<name>A0A0D0NKX6_9RHOB</name>
<evidence type="ECO:0008006" key="4">
    <source>
        <dbReference type="Google" id="ProtNLM"/>
    </source>
</evidence>
<protein>
    <recommendedName>
        <fullName evidence="4">Adenylosuccinate lyase</fullName>
    </recommendedName>
</protein>
<evidence type="ECO:0000313" key="3">
    <source>
        <dbReference type="Proteomes" id="UP000035100"/>
    </source>
</evidence>
<accession>A0A0D0NKX6</accession>
<comment type="caution">
    <text evidence="2">The sequence shown here is derived from an EMBL/GenBank/DDBJ whole genome shotgun (WGS) entry which is preliminary data.</text>
</comment>
<gene>
    <name evidence="2" type="ORF">Wenmar_02698</name>
</gene>